<dbReference type="VEuPathDB" id="VectorBase:LDEU013603"/>
<dbReference type="InterPro" id="IPR001304">
    <property type="entry name" value="C-type_lectin-like"/>
</dbReference>
<comment type="caution">
    <text evidence="2">The sequence shown here is derived from an EMBL/GenBank/DDBJ whole genome shotgun (WGS) entry which is preliminary data.</text>
</comment>
<dbReference type="Pfam" id="PF00059">
    <property type="entry name" value="Lectin_C"/>
    <property type="match status" value="1"/>
</dbReference>
<keyword evidence="3" id="KW-1185">Reference proteome</keyword>
<sequence>MNASVVRIRSLEENDFIAANFPHITTWLGAKREIGNQWKWLDGRDVIYTNWKDGEPNNLETEECLLFCNRRGNTGVWIDYPSMKR</sequence>
<dbReference type="InterPro" id="IPR050111">
    <property type="entry name" value="C-type_lectin/snaclec_domain"/>
</dbReference>
<accession>A0A443RT18</accession>
<dbReference type="Gene3D" id="3.10.100.10">
    <property type="entry name" value="Mannose-Binding Protein A, subunit A"/>
    <property type="match status" value="1"/>
</dbReference>
<dbReference type="OrthoDB" id="6515532at2759"/>
<evidence type="ECO:0000259" key="1">
    <source>
        <dbReference type="PROSITE" id="PS50041"/>
    </source>
</evidence>
<dbReference type="STRING" id="299467.A0A443RT18"/>
<proteinExistence type="predicted"/>
<dbReference type="PROSITE" id="PS50041">
    <property type="entry name" value="C_TYPE_LECTIN_2"/>
    <property type="match status" value="1"/>
</dbReference>
<evidence type="ECO:0000313" key="2">
    <source>
        <dbReference type="EMBL" id="RWS18437.1"/>
    </source>
</evidence>
<name>A0A443RT18_9ACAR</name>
<protein>
    <submittedName>
        <fullName evidence="2">C-type lectin domain family 4 member E-like protein</fullName>
    </submittedName>
</protein>
<dbReference type="PANTHER" id="PTHR22803">
    <property type="entry name" value="MANNOSE, PHOSPHOLIPASE, LECTIN RECEPTOR RELATED"/>
    <property type="match status" value="1"/>
</dbReference>
<dbReference type="AlphaFoldDB" id="A0A443RT18"/>
<dbReference type="InterPro" id="IPR016186">
    <property type="entry name" value="C-type_lectin-like/link_sf"/>
</dbReference>
<reference evidence="2 3" key="1">
    <citation type="journal article" date="2018" name="Gigascience">
        <title>Genomes of trombidid mites reveal novel predicted allergens and laterally-transferred genes associated with secondary metabolism.</title>
        <authorList>
            <person name="Dong X."/>
            <person name="Chaisiri K."/>
            <person name="Xia D."/>
            <person name="Armstrong S.D."/>
            <person name="Fang Y."/>
            <person name="Donnelly M.J."/>
            <person name="Kadowaki T."/>
            <person name="McGarry J.W."/>
            <person name="Darby A.C."/>
            <person name="Makepeace B.L."/>
        </authorList>
    </citation>
    <scope>NUCLEOTIDE SEQUENCE [LARGE SCALE GENOMIC DNA]</scope>
    <source>
        <strain evidence="2">UoL-UT</strain>
    </source>
</reference>
<dbReference type="SUPFAM" id="SSF56436">
    <property type="entry name" value="C-type lectin-like"/>
    <property type="match status" value="1"/>
</dbReference>
<organism evidence="2 3">
    <name type="scientific">Leptotrombidium deliense</name>
    <dbReference type="NCBI Taxonomy" id="299467"/>
    <lineage>
        <taxon>Eukaryota</taxon>
        <taxon>Metazoa</taxon>
        <taxon>Ecdysozoa</taxon>
        <taxon>Arthropoda</taxon>
        <taxon>Chelicerata</taxon>
        <taxon>Arachnida</taxon>
        <taxon>Acari</taxon>
        <taxon>Acariformes</taxon>
        <taxon>Trombidiformes</taxon>
        <taxon>Prostigmata</taxon>
        <taxon>Anystina</taxon>
        <taxon>Parasitengona</taxon>
        <taxon>Trombiculoidea</taxon>
        <taxon>Trombiculidae</taxon>
        <taxon>Leptotrombidium</taxon>
    </lineage>
</organism>
<dbReference type="GO" id="GO:0030246">
    <property type="term" value="F:carbohydrate binding"/>
    <property type="evidence" value="ECO:0007669"/>
    <property type="project" value="UniProtKB-KW"/>
</dbReference>
<dbReference type="InterPro" id="IPR016187">
    <property type="entry name" value="CTDL_fold"/>
</dbReference>
<dbReference type="Proteomes" id="UP000288716">
    <property type="component" value="Unassembled WGS sequence"/>
</dbReference>
<keyword evidence="2" id="KW-0430">Lectin</keyword>
<dbReference type="CDD" id="cd00037">
    <property type="entry name" value="CLECT"/>
    <property type="match status" value="1"/>
</dbReference>
<gene>
    <name evidence="2" type="ORF">B4U80_06431</name>
</gene>
<feature type="domain" description="C-type lectin" evidence="1">
    <location>
        <begin position="1"/>
        <end position="85"/>
    </location>
</feature>
<dbReference type="EMBL" id="NCKV01039737">
    <property type="protein sequence ID" value="RWS18437.1"/>
    <property type="molecule type" value="Genomic_DNA"/>
</dbReference>
<evidence type="ECO:0000313" key="3">
    <source>
        <dbReference type="Proteomes" id="UP000288716"/>
    </source>
</evidence>